<evidence type="ECO:0000313" key="3">
    <source>
        <dbReference type="Proteomes" id="UP000054636"/>
    </source>
</evidence>
<feature type="region of interest" description="Disordered" evidence="1">
    <location>
        <begin position="224"/>
        <end position="268"/>
    </location>
</feature>
<organism evidence="2 3">
    <name type="scientific">Phytophthora nicotianae</name>
    <name type="common">Potato buckeye rot agent</name>
    <name type="synonym">Phytophthora parasitica</name>
    <dbReference type="NCBI Taxonomy" id="4792"/>
    <lineage>
        <taxon>Eukaryota</taxon>
        <taxon>Sar</taxon>
        <taxon>Stramenopiles</taxon>
        <taxon>Oomycota</taxon>
        <taxon>Peronosporomycetes</taxon>
        <taxon>Peronosporales</taxon>
        <taxon>Peronosporaceae</taxon>
        <taxon>Phytophthora</taxon>
    </lineage>
</organism>
<feature type="compositionally biased region" description="Acidic residues" evidence="1">
    <location>
        <begin position="235"/>
        <end position="252"/>
    </location>
</feature>
<feature type="compositionally biased region" description="Pro residues" evidence="1">
    <location>
        <begin position="55"/>
        <end position="64"/>
    </location>
</feature>
<feature type="compositionally biased region" description="Polar residues" evidence="1">
    <location>
        <begin position="144"/>
        <end position="160"/>
    </location>
</feature>
<evidence type="ECO:0000313" key="2">
    <source>
        <dbReference type="EMBL" id="KUF89558.1"/>
    </source>
</evidence>
<dbReference type="AlphaFoldDB" id="A0A0W8CZQ5"/>
<feature type="region of interest" description="Disordered" evidence="1">
    <location>
        <begin position="280"/>
        <end position="312"/>
    </location>
</feature>
<dbReference type="Proteomes" id="UP000054636">
    <property type="component" value="Unassembled WGS sequence"/>
</dbReference>
<gene>
    <name evidence="2" type="ORF">AM588_10003557</name>
</gene>
<accession>A0A0W8CZQ5</accession>
<proteinExistence type="predicted"/>
<feature type="region of interest" description="Disordered" evidence="1">
    <location>
        <begin position="25"/>
        <end position="177"/>
    </location>
</feature>
<dbReference type="EMBL" id="LNFP01000792">
    <property type="protein sequence ID" value="KUF89558.1"/>
    <property type="molecule type" value="Genomic_DNA"/>
</dbReference>
<evidence type="ECO:0000256" key="1">
    <source>
        <dbReference type="SAM" id="MobiDB-lite"/>
    </source>
</evidence>
<protein>
    <submittedName>
        <fullName evidence="2">Ankyrin-1</fullName>
    </submittedName>
</protein>
<feature type="compositionally biased region" description="Polar residues" evidence="1">
    <location>
        <begin position="287"/>
        <end position="299"/>
    </location>
</feature>
<name>A0A0W8CZQ5_PHYNI</name>
<feature type="compositionally biased region" description="Low complexity" evidence="1">
    <location>
        <begin position="336"/>
        <end position="348"/>
    </location>
</feature>
<feature type="compositionally biased region" description="Low complexity" evidence="1">
    <location>
        <begin position="72"/>
        <end position="88"/>
    </location>
</feature>
<sequence>MDENKRQPEEHEVLAEIHSVISNNPEFGSKRVASSIKSSNPDWHIGDKRARGTWHPPPPVPAPRPRARGLCPLPDQQPVQVPEVQSPPAETEPEPDVVSSAVTKDLPAKEPVSSAFSSAFEPEKDEAPASSAWTAAPVQAEEIAQTSPWTSAATETSELVQETVEKPTEKTPQPVVEKVAAPVEKEVVSEVREEVVEREAEPETQEQVEEITSRGICCECVDDGSCSGDPKPVVEETEPAVEEVAVEEEAPVVEESTAIEEPVKESVEETVAHVEEVVVPREKEQEQAATSSAWTTTLVQEEPVSAWTTAPVKEEPAVNKPVVEEVEKVAEEPFQKETTPVVTEPVVEPVEKVEEAPVASPWTSAPVHKAVESAAPVPEKVAEVAETVKEPVKETPAPVVEEPAIPVKEEVAAVVEEVAAPVAAVAVVEKEVPAASSAWNTTPVQEEVKAVVVEKIETVKESAAEPQKEFVVKETVAETKESSASAVKEVVVATEAVFEDAKIDKKAIANAFDGVSSYKVDSVSRSRRFQVSRPPPPSRPTHLARVAPAESLAALSCSLLRFALVACHAAIVVQRSCSRGASCVSRRDASIRIRSISFLARFALTWRQWPWIHVRSDWLQHGF</sequence>
<comment type="caution">
    <text evidence="2">The sequence shown here is derived from an EMBL/GenBank/DDBJ whole genome shotgun (WGS) entry which is preliminary data.</text>
</comment>
<feature type="region of interest" description="Disordered" evidence="1">
    <location>
        <begin position="330"/>
        <end position="360"/>
    </location>
</feature>
<reference evidence="2 3" key="1">
    <citation type="submission" date="2015-11" db="EMBL/GenBank/DDBJ databases">
        <title>Genomes and virulence difference between two physiological races of Phytophthora nicotianae.</title>
        <authorList>
            <person name="Liu H."/>
            <person name="Ma X."/>
            <person name="Yu H."/>
            <person name="Fang D."/>
            <person name="Li Y."/>
            <person name="Wang X."/>
            <person name="Wang W."/>
            <person name="Dong Y."/>
            <person name="Xiao B."/>
        </authorList>
    </citation>
    <scope>NUCLEOTIDE SEQUENCE [LARGE SCALE GENOMIC DNA]</scope>
    <source>
        <strain evidence="3">race 1</strain>
    </source>
</reference>